<dbReference type="AlphaFoldDB" id="T1J3K9"/>
<sequence>MHIDLQTLLYEVILCTLTGTLASREEALILIGVNQNLKRASAAVSGVSIASSLSIQTTKWIGKLLDIGIALFVFEQFLGLVSTTTITSTFRTNALIFLLRQMFRNGTLLFCSAVLSRVTRTPLKGSECRHVVEHRSRHFRRKNIEADILEEHRS</sequence>
<accession>T1J3K9</accession>
<reference evidence="2" key="2">
    <citation type="submission" date="2015-02" db="UniProtKB">
        <authorList>
            <consortium name="EnsemblMetazoa"/>
        </authorList>
    </citation>
    <scope>IDENTIFICATION</scope>
</reference>
<feature type="signal peptide" evidence="1">
    <location>
        <begin position="1"/>
        <end position="22"/>
    </location>
</feature>
<dbReference type="HOGENOM" id="CLU_1706474_0_0_1"/>
<evidence type="ECO:0000256" key="1">
    <source>
        <dbReference type="SAM" id="SignalP"/>
    </source>
</evidence>
<protein>
    <submittedName>
        <fullName evidence="2">Uncharacterized protein</fullName>
    </submittedName>
</protein>
<keyword evidence="1" id="KW-0732">Signal</keyword>
<organism evidence="2 3">
    <name type="scientific">Strigamia maritima</name>
    <name type="common">European centipede</name>
    <name type="synonym">Geophilus maritimus</name>
    <dbReference type="NCBI Taxonomy" id="126957"/>
    <lineage>
        <taxon>Eukaryota</taxon>
        <taxon>Metazoa</taxon>
        <taxon>Ecdysozoa</taxon>
        <taxon>Arthropoda</taxon>
        <taxon>Myriapoda</taxon>
        <taxon>Chilopoda</taxon>
        <taxon>Pleurostigmophora</taxon>
        <taxon>Geophilomorpha</taxon>
        <taxon>Linotaeniidae</taxon>
        <taxon>Strigamia</taxon>
    </lineage>
</organism>
<dbReference type="EMBL" id="JH431827">
    <property type="status" value="NOT_ANNOTATED_CDS"/>
    <property type="molecule type" value="Genomic_DNA"/>
</dbReference>
<reference evidence="3" key="1">
    <citation type="submission" date="2011-05" db="EMBL/GenBank/DDBJ databases">
        <authorList>
            <person name="Richards S.R."/>
            <person name="Qu J."/>
            <person name="Jiang H."/>
            <person name="Jhangiani S.N."/>
            <person name="Agravi P."/>
            <person name="Goodspeed R."/>
            <person name="Gross S."/>
            <person name="Mandapat C."/>
            <person name="Jackson L."/>
            <person name="Mathew T."/>
            <person name="Pu L."/>
            <person name="Thornton R."/>
            <person name="Saada N."/>
            <person name="Wilczek-Boney K.B."/>
            <person name="Lee S."/>
            <person name="Kovar C."/>
            <person name="Wu Y."/>
            <person name="Scherer S.E."/>
            <person name="Worley K.C."/>
            <person name="Muzny D.M."/>
            <person name="Gibbs R."/>
        </authorList>
    </citation>
    <scope>NUCLEOTIDE SEQUENCE</scope>
    <source>
        <strain evidence="3">Brora</strain>
    </source>
</reference>
<name>T1J3K9_STRMM</name>
<evidence type="ECO:0000313" key="2">
    <source>
        <dbReference type="EnsemblMetazoa" id="SMAR008176-PA"/>
    </source>
</evidence>
<evidence type="ECO:0000313" key="3">
    <source>
        <dbReference type="Proteomes" id="UP000014500"/>
    </source>
</evidence>
<proteinExistence type="predicted"/>
<dbReference type="EnsemblMetazoa" id="SMAR008176-RA">
    <property type="protein sequence ID" value="SMAR008176-PA"/>
    <property type="gene ID" value="SMAR008176"/>
</dbReference>
<feature type="chain" id="PRO_5004590265" evidence="1">
    <location>
        <begin position="23"/>
        <end position="154"/>
    </location>
</feature>
<keyword evidence="3" id="KW-1185">Reference proteome</keyword>
<dbReference type="Proteomes" id="UP000014500">
    <property type="component" value="Unassembled WGS sequence"/>
</dbReference>